<evidence type="ECO:0000256" key="4">
    <source>
        <dbReference type="ARBA" id="ARBA00022525"/>
    </source>
</evidence>
<dbReference type="SMART" id="SM00241">
    <property type="entry name" value="ZP"/>
    <property type="match status" value="1"/>
</dbReference>
<name>A0AAY4AW41_9TELE</name>
<keyword evidence="6" id="KW-0472">Membrane</keyword>
<dbReference type="PROSITE" id="PS01180">
    <property type="entry name" value="CUB"/>
    <property type="match status" value="1"/>
</dbReference>
<dbReference type="SMART" id="SM00042">
    <property type="entry name" value="CUB"/>
    <property type="match status" value="1"/>
</dbReference>
<evidence type="ECO:0000256" key="7">
    <source>
        <dbReference type="ARBA" id="ARBA00023157"/>
    </source>
</evidence>
<keyword evidence="5" id="KW-0732">Signal</keyword>
<feature type="domain" description="SMB" evidence="11">
    <location>
        <begin position="13"/>
        <end position="53"/>
    </location>
</feature>
<reference evidence="13" key="2">
    <citation type="submission" date="2025-08" db="UniProtKB">
        <authorList>
            <consortium name="Ensembl"/>
        </authorList>
    </citation>
    <scope>IDENTIFICATION</scope>
</reference>
<keyword evidence="3" id="KW-1003">Cell membrane</keyword>
<dbReference type="PROSITE" id="PS51034">
    <property type="entry name" value="ZP_2"/>
    <property type="match status" value="1"/>
</dbReference>
<evidence type="ECO:0000259" key="10">
    <source>
        <dbReference type="PROSITE" id="PS01180"/>
    </source>
</evidence>
<protein>
    <recommendedName>
        <fullName evidence="15">CUB and zona pellucida-like domains 1, tandem duplicate 1</fullName>
    </recommendedName>
</protein>
<evidence type="ECO:0000256" key="9">
    <source>
        <dbReference type="PROSITE-ProRule" id="PRU00059"/>
    </source>
</evidence>
<evidence type="ECO:0000256" key="3">
    <source>
        <dbReference type="ARBA" id="ARBA00022475"/>
    </source>
</evidence>
<dbReference type="InterPro" id="IPR000859">
    <property type="entry name" value="CUB_dom"/>
</dbReference>
<dbReference type="InterPro" id="IPR036024">
    <property type="entry name" value="Somatomedin_B-like_dom_sf"/>
</dbReference>
<keyword evidence="8" id="KW-0325">Glycoprotein</keyword>
<dbReference type="PANTHER" id="PTHR14002">
    <property type="entry name" value="ENDOGLIN/TGF-BETA RECEPTOR TYPE III"/>
    <property type="match status" value="1"/>
</dbReference>
<keyword evidence="14" id="KW-1185">Reference proteome</keyword>
<keyword evidence="4" id="KW-0964">Secreted</keyword>
<dbReference type="Gene3D" id="2.60.40.3210">
    <property type="entry name" value="Zona pellucida, ZP-N domain"/>
    <property type="match status" value="1"/>
</dbReference>
<sequence>NDLVLRIYFWMVVLPSCRYNCGYSFGSCSCSSSCQYYRDCCPDYYDYCDSTASPQVTGMMYDSKDFSDESMVYLFIYVPIMYFQANSSVCGGSLTGSGSFTSPNYPGYYPNNAHCIWYLSAPSGQRLYLTISDVELEHCCSCDNIAVYDGSSTSSHQLGSICHNTSSEVFHSSYNSMTVVFRSDFSGVARGFRASFYSSLPTDKDNVNIVISTSYLNSVGYSGHDLYLNDQNCRPSISSYQVVFNFPINECGTVREFISGRVMYKNALRAYQSNYGEITRQSNFMLHVGCYMEKDAMAQLMYVANETNEGSIDGIGRFTVMMAFYTSSSLTQKIYDSPYVVQLNQFLYVGAHLRRDDSSLVLFVDTCVASPNPHNFSEHRIYDLIRNGCDTQSKAGFRFQAFKFLRTHPTVYLQCNFFICLRHDNNSRCRQGCRSRAARDLGSYDDTTTVILGPFKLKGQRSCPIENLYWCKRLQSLWVKDILYVILEWPVMLGKYKAIFKKKIG</sequence>
<dbReference type="GO" id="GO:0005576">
    <property type="term" value="C:extracellular region"/>
    <property type="evidence" value="ECO:0007669"/>
    <property type="project" value="UniProtKB-SubCell"/>
</dbReference>
<evidence type="ECO:0000256" key="1">
    <source>
        <dbReference type="ARBA" id="ARBA00004236"/>
    </source>
</evidence>
<dbReference type="GeneTree" id="ENSGT00940000163882"/>
<dbReference type="SUPFAM" id="SSF49854">
    <property type="entry name" value="Spermadhesin, CUB domain"/>
    <property type="match status" value="1"/>
</dbReference>
<evidence type="ECO:0000313" key="13">
    <source>
        <dbReference type="Ensembl" id="ENSDCDP00010013022.1"/>
    </source>
</evidence>
<dbReference type="Pfam" id="PF23344">
    <property type="entry name" value="ZP-N"/>
    <property type="match status" value="1"/>
</dbReference>
<evidence type="ECO:0000259" key="11">
    <source>
        <dbReference type="PROSITE" id="PS50958"/>
    </source>
</evidence>
<dbReference type="InterPro" id="IPR001212">
    <property type="entry name" value="Somatomedin_B_dom"/>
</dbReference>
<dbReference type="FunFam" id="2.60.120.290:FF:000013">
    <property type="entry name" value="Membrane frizzled-related protein"/>
    <property type="match status" value="1"/>
</dbReference>
<dbReference type="InterPro" id="IPR001507">
    <property type="entry name" value="ZP_dom"/>
</dbReference>
<dbReference type="InterPro" id="IPR042235">
    <property type="entry name" value="ZP-C_dom"/>
</dbReference>
<dbReference type="Pfam" id="PF00431">
    <property type="entry name" value="CUB"/>
    <property type="match status" value="1"/>
</dbReference>
<proteinExistence type="predicted"/>
<dbReference type="GO" id="GO:0005886">
    <property type="term" value="C:plasma membrane"/>
    <property type="evidence" value="ECO:0007669"/>
    <property type="project" value="UniProtKB-SubCell"/>
</dbReference>
<dbReference type="PROSITE" id="PS00524">
    <property type="entry name" value="SMB_1"/>
    <property type="match status" value="1"/>
</dbReference>
<accession>A0AAY4AW41</accession>
<dbReference type="PROSITE" id="PS00682">
    <property type="entry name" value="ZP_1"/>
    <property type="match status" value="1"/>
</dbReference>
<dbReference type="InterPro" id="IPR035914">
    <property type="entry name" value="Sperma_CUB_dom_sf"/>
</dbReference>
<evidence type="ECO:0000256" key="2">
    <source>
        <dbReference type="ARBA" id="ARBA00004613"/>
    </source>
</evidence>
<dbReference type="InterPro" id="IPR055356">
    <property type="entry name" value="ZP-N"/>
</dbReference>
<comment type="subcellular location">
    <subcellularLocation>
        <location evidence="1">Cell membrane</location>
    </subcellularLocation>
    <subcellularLocation>
        <location evidence="2">Secreted</location>
    </subcellularLocation>
</comment>
<comment type="caution">
    <text evidence="9">Lacks conserved residue(s) required for the propagation of feature annotation.</text>
</comment>
<dbReference type="PANTHER" id="PTHR14002:SF38">
    <property type="entry name" value="CUB AND ZONA PELLUCIDA-LIKE DOMAIN-CONTAINING PROTEIN 1"/>
    <property type="match status" value="1"/>
</dbReference>
<evidence type="ECO:0008006" key="15">
    <source>
        <dbReference type="Google" id="ProtNLM"/>
    </source>
</evidence>
<evidence type="ECO:0000259" key="12">
    <source>
        <dbReference type="PROSITE" id="PS51034"/>
    </source>
</evidence>
<reference evidence="13" key="3">
    <citation type="submission" date="2025-09" db="UniProtKB">
        <authorList>
            <consortium name="Ensembl"/>
        </authorList>
    </citation>
    <scope>IDENTIFICATION</scope>
</reference>
<feature type="domain" description="ZP" evidence="12">
    <location>
        <begin position="201"/>
        <end position="436"/>
    </location>
</feature>
<evidence type="ECO:0000313" key="14">
    <source>
        <dbReference type="Proteomes" id="UP000694580"/>
    </source>
</evidence>
<dbReference type="PRINTS" id="PR00023">
    <property type="entry name" value="ZPELLUCIDA"/>
</dbReference>
<dbReference type="InterPro" id="IPR055355">
    <property type="entry name" value="ZP-C"/>
</dbReference>
<dbReference type="CDD" id="cd00041">
    <property type="entry name" value="CUB"/>
    <property type="match status" value="1"/>
</dbReference>
<dbReference type="Proteomes" id="UP000694580">
    <property type="component" value="Chromosome 8"/>
</dbReference>
<dbReference type="SUPFAM" id="SSF90188">
    <property type="entry name" value="Somatomedin B domain"/>
    <property type="match status" value="1"/>
</dbReference>
<keyword evidence="7" id="KW-1015">Disulfide bond</keyword>
<evidence type="ECO:0000256" key="6">
    <source>
        <dbReference type="ARBA" id="ARBA00023136"/>
    </source>
</evidence>
<dbReference type="AlphaFoldDB" id="A0AAY4AW41"/>
<dbReference type="Pfam" id="PF00100">
    <property type="entry name" value="Zona_pellucida"/>
    <property type="match status" value="1"/>
</dbReference>
<dbReference type="Gene3D" id="4.10.410.20">
    <property type="match status" value="1"/>
</dbReference>
<feature type="domain" description="CUB" evidence="10">
    <location>
        <begin position="90"/>
        <end position="199"/>
    </location>
</feature>
<dbReference type="Gene3D" id="2.60.120.290">
    <property type="entry name" value="Spermadhesin, CUB domain"/>
    <property type="match status" value="1"/>
</dbReference>
<evidence type="ECO:0000256" key="8">
    <source>
        <dbReference type="ARBA" id="ARBA00023180"/>
    </source>
</evidence>
<dbReference type="Gene3D" id="2.60.40.4100">
    <property type="entry name" value="Zona pellucida, ZP-C domain"/>
    <property type="match status" value="1"/>
</dbReference>
<dbReference type="InterPro" id="IPR048290">
    <property type="entry name" value="ZP_chr"/>
</dbReference>
<dbReference type="InterPro" id="IPR017977">
    <property type="entry name" value="ZP_dom_CS"/>
</dbReference>
<reference evidence="13 14" key="1">
    <citation type="submission" date="2020-06" db="EMBL/GenBank/DDBJ databases">
        <authorList>
            <consortium name="Wellcome Sanger Institute Data Sharing"/>
        </authorList>
    </citation>
    <scope>NUCLEOTIDE SEQUENCE [LARGE SCALE GENOMIC DNA]</scope>
</reference>
<dbReference type="Ensembl" id="ENSDCDT00010013726.1">
    <property type="protein sequence ID" value="ENSDCDP00010013022.1"/>
    <property type="gene ID" value="ENSDCDG00010005913.1"/>
</dbReference>
<organism evidence="13 14">
    <name type="scientific">Denticeps clupeoides</name>
    <name type="common">denticle herring</name>
    <dbReference type="NCBI Taxonomy" id="299321"/>
    <lineage>
        <taxon>Eukaryota</taxon>
        <taxon>Metazoa</taxon>
        <taxon>Chordata</taxon>
        <taxon>Craniata</taxon>
        <taxon>Vertebrata</taxon>
        <taxon>Euteleostomi</taxon>
        <taxon>Actinopterygii</taxon>
        <taxon>Neopterygii</taxon>
        <taxon>Teleostei</taxon>
        <taxon>Clupei</taxon>
        <taxon>Clupeiformes</taxon>
        <taxon>Denticipitoidei</taxon>
        <taxon>Denticipitidae</taxon>
        <taxon>Denticeps</taxon>
    </lineage>
</organism>
<evidence type="ECO:0000256" key="5">
    <source>
        <dbReference type="ARBA" id="ARBA00022729"/>
    </source>
</evidence>
<dbReference type="PROSITE" id="PS50958">
    <property type="entry name" value="SMB_2"/>
    <property type="match status" value="1"/>
</dbReference>